<dbReference type="PROSITE" id="PS00028">
    <property type="entry name" value="ZINC_FINGER_C2H2_1"/>
    <property type="match status" value="1"/>
</dbReference>
<dbReference type="InterPro" id="IPR036236">
    <property type="entry name" value="Znf_C2H2_sf"/>
</dbReference>
<evidence type="ECO:0000256" key="1">
    <source>
        <dbReference type="PROSITE-ProRule" id="PRU00042"/>
    </source>
</evidence>
<reference evidence="4" key="1">
    <citation type="submission" date="2022-02" db="EMBL/GenBank/DDBJ databases">
        <authorList>
            <person name="Henning P.M."/>
            <person name="McCubbin A.G."/>
            <person name="Shore J.S."/>
        </authorList>
    </citation>
    <scope>NUCLEOTIDE SEQUENCE</scope>
    <source>
        <strain evidence="4">F60SS</strain>
        <tissue evidence="4">Leaves</tissue>
    </source>
</reference>
<dbReference type="Gene3D" id="3.30.160.60">
    <property type="entry name" value="Classic Zinc Finger"/>
    <property type="match status" value="1"/>
</dbReference>
<dbReference type="Proteomes" id="UP001141552">
    <property type="component" value="Unassembled WGS sequence"/>
</dbReference>
<dbReference type="OrthoDB" id="1933825at2759"/>
<evidence type="ECO:0000313" key="5">
    <source>
        <dbReference type="Proteomes" id="UP001141552"/>
    </source>
</evidence>
<organism evidence="4 5">
    <name type="scientific">Turnera subulata</name>
    <dbReference type="NCBI Taxonomy" id="218843"/>
    <lineage>
        <taxon>Eukaryota</taxon>
        <taxon>Viridiplantae</taxon>
        <taxon>Streptophyta</taxon>
        <taxon>Embryophyta</taxon>
        <taxon>Tracheophyta</taxon>
        <taxon>Spermatophyta</taxon>
        <taxon>Magnoliopsida</taxon>
        <taxon>eudicotyledons</taxon>
        <taxon>Gunneridae</taxon>
        <taxon>Pentapetalae</taxon>
        <taxon>rosids</taxon>
        <taxon>fabids</taxon>
        <taxon>Malpighiales</taxon>
        <taxon>Passifloraceae</taxon>
        <taxon>Turnera</taxon>
    </lineage>
</organism>
<feature type="domain" description="C2H2-type" evidence="3">
    <location>
        <begin position="80"/>
        <end position="107"/>
    </location>
</feature>
<dbReference type="PANTHER" id="PTHR47593:SF9">
    <property type="entry name" value="C2H2-TYPE DOMAIN-CONTAINING PROTEIN"/>
    <property type="match status" value="1"/>
</dbReference>
<keyword evidence="1" id="KW-0479">Metal-binding</keyword>
<reference evidence="4" key="2">
    <citation type="journal article" date="2023" name="Plants (Basel)">
        <title>Annotation of the Turnera subulata (Passifloraceae) Draft Genome Reveals the S-Locus Evolved after the Divergence of Turneroideae from Passifloroideae in a Stepwise Manner.</title>
        <authorList>
            <person name="Henning P.M."/>
            <person name="Roalson E.H."/>
            <person name="Mir W."/>
            <person name="McCubbin A.G."/>
            <person name="Shore J.S."/>
        </authorList>
    </citation>
    <scope>NUCLEOTIDE SEQUENCE</scope>
    <source>
        <strain evidence="4">F60SS</strain>
    </source>
</reference>
<evidence type="ECO:0000259" key="3">
    <source>
        <dbReference type="PROSITE" id="PS50157"/>
    </source>
</evidence>
<keyword evidence="1" id="KW-0863">Zinc-finger</keyword>
<evidence type="ECO:0000256" key="2">
    <source>
        <dbReference type="SAM" id="MobiDB-lite"/>
    </source>
</evidence>
<keyword evidence="5" id="KW-1185">Reference proteome</keyword>
<protein>
    <recommendedName>
        <fullName evidence="3">C2H2-type domain-containing protein</fullName>
    </recommendedName>
</protein>
<feature type="region of interest" description="Disordered" evidence="2">
    <location>
        <begin position="1"/>
        <end position="37"/>
    </location>
</feature>
<dbReference type="InterPro" id="IPR013087">
    <property type="entry name" value="Znf_C2H2_type"/>
</dbReference>
<gene>
    <name evidence="4" type="ORF">Tsubulata_003320</name>
</gene>
<dbReference type="EMBL" id="JAKUCV010001080">
    <property type="protein sequence ID" value="KAJ4847780.1"/>
    <property type="molecule type" value="Genomic_DNA"/>
</dbReference>
<dbReference type="InterPro" id="IPR053266">
    <property type="entry name" value="Zinc_finger_protein_7"/>
</dbReference>
<feature type="region of interest" description="Disordered" evidence="2">
    <location>
        <begin position="57"/>
        <end position="76"/>
    </location>
</feature>
<dbReference type="PROSITE" id="PS50157">
    <property type="entry name" value="ZINC_FINGER_C2H2_2"/>
    <property type="match status" value="1"/>
</dbReference>
<dbReference type="AlphaFoldDB" id="A0A9Q0GD11"/>
<comment type="caution">
    <text evidence="4">The sequence shown here is derived from an EMBL/GenBank/DDBJ whole genome shotgun (WGS) entry which is preliminary data.</text>
</comment>
<dbReference type="GO" id="GO:0008270">
    <property type="term" value="F:zinc ion binding"/>
    <property type="evidence" value="ECO:0007669"/>
    <property type="project" value="UniProtKB-KW"/>
</dbReference>
<keyword evidence="1" id="KW-0862">Zinc</keyword>
<proteinExistence type="predicted"/>
<evidence type="ECO:0000313" key="4">
    <source>
        <dbReference type="EMBL" id="KAJ4847780.1"/>
    </source>
</evidence>
<dbReference type="PANTHER" id="PTHR47593">
    <property type="entry name" value="ZINC FINGER PROTEIN 4-LIKE"/>
    <property type="match status" value="1"/>
</dbReference>
<name>A0A9Q0GD11_9ROSI</name>
<dbReference type="SUPFAM" id="SSF57667">
    <property type="entry name" value="beta-beta-alpha zinc fingers"/>
    <property type="match status" value="1"/>
</dbReference>
<accession>A0A9Q0GD11</accession>
<sequence length="205" mass="22704">MIFQSQEEATELSLNNQDHTDQSKLTDNIDDSCGADQAEDNNLKEWLSLGLNNRNEAANGGDIDPDPAKPAASSSSNKVFSCNFCMRKFYSSQALGGHQNAHKRERGAAKRFQSHRMMMTAIGFPFNSVPARSLGVQAHSLVHKPGREGSSSMVARFGDMNTGLGMAWTPFMIEEAMDLIWPGSFRVDRRTQASDLHKLDLNLRL</sequence>
<feature type="compositionally biased region" description="Polar residues" evidence="2">
    <location>
        <begin position="1"/>
        <end position="17"/>
    </location>
</feature>